<proteinExistence type="predicted"/>
<organism evidence="2">
    <name type="scientific">Toxoplasma gondii (strain ATCC 50861 / VEG)</name>
    <dbReference type="NCBI Taxonomy" id="432359"/>
    <lineage>
        <taxon>Eukaryota</taxon>
        <taxon>Sar</taxon>
        <taxon>Alveolata</taxon>
        <taxon>Apicomplexa</taxon>
        <taxon>Conoidasida</taxon>
        <taxon>Coccidia</taxon>
        <taxon>Eucoccidiorida</taxon>
        <taxon>Eimeriorina</taxon>
        <taxon>Sarcocystidae</taxon>
        <taxon>Toxoplasma</taxon>
    </lineage>
</organism>
<evidence type="ECO:0000256" key="1">
    <source>
        <dbReference type="SAM" id="MobiDB-lite"/>
    </source>
</evidence>
<accession>A0A0F7UQE3</accession>
<protein>
    <submittedName>
        <fullName evidence="2">Uncharacterized protein</fullName>
    </submittedName>
</protein>
<dbReference type="AlphaFoldDB" id="A0A0F7UQE3"/>
<reference evidence="2" key="1">
    <citation type="journal article" date="2015" name="PLoS ONE">
        <title>Comprehensive Evaluation of Toxoplasma gondii VEG and Neospora caninum LIV Genomes with Tachyzoite Stage Transcriptome and Proteome Defines Novel Transcript Features.</title>
        <authorList>
            <person name="Ramaprasad A."/>
            <person name="Mourier T."/>
            <person name="Naeem R."/>
            <person name="Malas T.B."/>
            <person name="Moussa E."/>
            <person name="Panigrahi A."/>
            <person name="Vermont S.J."/>
            <person name="Otto T.D."/>
            <person name="Wastling J."/>
            <person name="Pain A."/>
        </authorList>
    </citation>
    <scope>NUCLEOTIDE SEQUENCE</scope>
    <source>
        <strain evidence="2">VEG</strain>
    </source>
</reference>
<name>A0A0F7UQE3_TOXGV</name>
<feature type="region of interest" description="Disordered" evidence="1">
    <location>
        <begin position="293"/>
        <end position="323"/>
    </location>
</feature>
<dbReference type="EMBL" id="LN714492">
    <property type="protein sequence ID" value="CEL72229.1"/>
    <property type="molecule type" value="Genomic_DNA"/>
</dbReference>
<evidence type="ECO:0000313" key="2">
    <source>
        <dbReference type="EMBL" id="CEL72229.1"/>
    </source>
</evidence>
<sequence length="536" mass="57522">MDSDSEMTVHSHPEKESVRVLRRVCVVVVSLGFMVAPASCATAPNLSELGGHRFPHRFTADEASVPSGSQAPLTGHFSDFASTGCSSSFCGWPIVGAFFTEPEPEHRQLGASHMLGKVIETAGVAASDLLRPHLGVLAAGVNTYFPQAVASLSPRPLSGGFRQDDPSNYALLQVLPPLVLGGGGETVSFPPVAGTFSRPPGLYQDDVADLSRGPFISSTSSVRESLSASSPVLSRVAVLRNTLPAAAAVIPRPRASRVELGDEVSRTEQDLLHGNYSLHSNQEVDDTIFTKVDDQRPENPTSLSTDARGAPQQNSEATGLGHQPVGYVLQPNVGDDLRNAVSGGKWVEDNSVDVVREGTMKRLKKEIDGTAEKRKASLASKANEPHTRAAEGLVPILFNPDVANAAAAGLMIECKNPVLSVPLGGSVTLHLRGLDNDIYQIFLSGVMSSKQDIELDVWNSAGIYYEDETRAQCQELGTSKLKFFIAGKPQYELIPKVIYFCSATIVCIPNQSWKAPFYGHMSDDDRLYLQRAISSQ</sequence>
<feature type="compositionally biased region" description="Polar residues" evidence="1">
    <location>
        <begin position="298"/>
        <end position="317"/>
    </location>
</feature>
<gene>
    <name evidence="2" type="ORF">BN1205_056930</name>
</gene>